<keyword evidence="1" id="KW-0805">Transcription regulation</keyword>
<evidence type="ECO:0000256" key="2">
    <source>
        <dbReference type="ARBA" id="ARBA00023125"/>
    </source>
</evidence>
<evidence type="ECO:0000259" key="4">
    <source>
        <dbReference type="PROSITE" id="PS50932"/>
    </source>
</evidence>
<sequence length="345" mass="37744">MSAGKRQRNRHQRVTLSDVAQAAGVSSITVSRTLREPDKVSPDLRETVLKFVDSMGYIPDFAARALASSDSGIIGVISPALTNHAYLGVMRGIEDRVRSTDLRIQYANTTYDPADEVRQLKQFLAQNPTGIIFANVDTNPAVEDMLRVARCPVVQIMDVSKAPANMAIGIDHKVAGEMATRHLIESGYRRIGLLGGRWDARARRRLEGYTAVMKEAGLYDPALIIALDHMTSVPLGGHLLDRLLQTVPDADAAFCHHDELALGAVFECQRRGIDIPSQFGICGYNDMDYVAVSVPAITSVRIPRYEIGFRAVDMILRALDRGSASPSLVDLGFTLVRRASTARQG</sequence>
<dbReference type="InterPro" id="IPR046335">
    <property type="entry name" value="LacI/GalR-like_sensor"/>
</dbReference>
<dbReference type="PANTHER" id="PTHR30146:SF2">
    <property type="entry name" value="HTH-TYPE TRANSCRIPTIONAL REGULATOR GNTR"/>
    <property type="match status" value="1"/>
</dbReference>
<dbReference type="Proteomes" id="UP000308530">
    <property type="component" value="Chromosome"/>
</dbReference>
<dbReference type="RefSeq" id="WP_138288360.1">
    <property type="nucleotide sequence ID" value="NZ_CP058350.1"/>
</dbReference>
<dbReference type="Gene3D" id="3.40.50.2300">
    <property type="match status" value="2"/>
</dbReference>
<keyword evidence="2 5" id="KW-0238">DNA-binding</keyword>
<dbReference type="CDD" id="cd01575">
    <property type="entry name" value="PBP1_GntR"/>
    <property type="match status" value="1"/>
</dbReference>
<dbReference type="SUPFAM" id="SSF53822">
    <property type="entry name" value="Periplasmic binding protein-like I"/>
    <property type="match status" value="1"/>
</dbReference>
<dbReference type="Pfam" id="PF13377">
    <property type="entry name" value="Peripla_BP_3"/>
    <property type="match status" value="1"/>
</dbReference>
<evidence type="ECO:0000313" key="5">
    <source>
        <dbReference type="EMBL" id="QLF69720.1"/>
    </source>
</evidence>
<dbReference type="InterPro" id="IPR010982">
    <property type="entry name" value="Lambda_DNA-bd_dom_sf"/>
</dbReference>
<dbReference type="Gene3D" id="1.10.260.40">
    <property type="entry name" value="lambda repressor-like DNA-binding domains"/>
    <property type="match status" value="1"/>
</dbReference>
<organism evidence="5 6">
    <name type="scientific">Peteryoungia desertarenae</name>
    <dbReference type="NCBI Taxonomy" id="1813451"/>
    <lineage>
        <taxon>Bacteria</taxon>
        <taxon>Pseudomonadati</taxon>
        <taxon>Pseudomonadota</taxon>
        <taxon>Alphaproteobacteria</taxon>
        <taxon>Hyphomicrobiales</taxon>
        <taxon>Rhizobiaceae</taxon>
        <taxon>Peteryoungia</taxon>
    </lineage>
</organism>
<dbReference type="CDD" id="cd01392">
    <property type="entry name" value="HTH_LacI"/>
    <property type="match status" value="1"/>
</dbReference>
<protein>
    <submittedName>
        <fullName evidence="5">LacI family DNA-binding transcriptional regulator</fullName>
    </submittedName>
</protein>
<dbReference type="Pfam" id="PF00356">
    <property type="entry name" value="LacI"/>
    <property type="match status" value="1"/>
</dbReference>
<keyword evidence="3" id="KW-0804">Transcription</keyword>
<dbReference type="InterPro" id="IPR028082">
    <property type="entry name" value="Peripla_BP_I"/>
</dbReference>
<evidence type="ECO:0000256" key="1">
    <source>
        <dbReference type="ARBA" id="ARBA00023015"/>
    </source>
</evidence>
<dbReference type="InterPro" id="IPR000843">
    <property type="entry name" value="HTH_LacI"/>
</dbReference>
<gene>
    <name evidence="5" type="ORF">FE840_009300</name>
</gene>
<keyword evidence="6" id="KW-1185">Reference proteome</keyword>
<name>A0ABX6QNB4_9HYPH</name>
<dbReference type="PANTHER" id="PTHR30146">
    <property type="entry name" value="LACI-RELATED TRANSCRIPTIONAL REPRESSOR"/>
    <property type="match status" value="1"/>
</dbReference>
<accession>A0ABX6QNB4</accession>
<evidence type="ECO:0000256" key="3">
    <source>
        <dbReference type="ARBA" id="ARBA00023163"/>
    </source>
</evidence>
<dbReference type="EMBL" id="CP058350">
    <property type="protein sequence ID" value="QLF69720.1"/>
    <property type="molecule type" value="Genomic_DNA"/>
</dbReference>
<dbReference type="GO" id="GO:0003677">
    <property type="term" value="F:DNA binding"/>
    <property type="evidence" value="ECO:0007669"/>
    <property type="project" value="UniProtKB-KW"/>
</dbReference>
<dbReference type="PROSITE" id="PS50932">
    <property type="entry name" value="HTH_LACI_2"/>
    <property type="match status" value="1"/>
</dbReference>
<reference evidence="5 6" key="1">
    <citation type="submission" date="2020-06" db="EMBL/GenBank/DDBJ databases">
        <title>Genome sequence of Rhizobium sp strain ADMK78.</title>
        <authorList>
            <person name="Rahi P."/>
        </authorList>
    </citation>
    <scope>NUCLEOTIDE SEQUENCE [LARGE SCALE GENOMIC DNA]</scope>
    <source>
        <strain evidence="5 6">ADMK78</strain>
    </source>
</reference>
<proteinExistence type="predicted"/>
<feature type="domain" description="HTH lacI-type" evidence="4">
    <location>
        <begin position="14"/>
        <end position="68"/>
    </location>
</feature>
<dbReference type="SMART" id="SM00354">
    <property type="entry name" value="HTH_LACI"/>
    <property type="match status" value="1"/>
</dbReference>
<evidence type="ECO:0000313" key="6">
    <source>
        <dbReference type="Proteomes" id="UP000308530"/>
    </source>
</evidence>
<dbReference type="SUPFAM" id="SSF47413">
    <property type="entry name" value="lambda repressor-like DNA-binding domains"/>
    <property type="match status" value="1"/>
</dbReference>